<dbReference type="AlphaFoldDB" id="A0A5C3Q786"/>
<keyword evidence="3" id="KW-1185">Reference proteome</keyword>
<dbReference type="STRING" id="1884261.A0A5C3Q786"/>
<evidence type="ECO:0000313" key="2">
    <source>
        <dbReference type="EMBL" id="TFK97954.1"/>
    </source>
</evidence>
<organism evidence="2 3">
    <name type="scientific">Pterulicium gracile</name>
    <dbReference type="NCBI Taxonomy" id="1884261"/>
    <lineage>
        <taxon>Eukaryota</taxon>
        <taxon>Fungi</taxon>
        <taxon>Dikarya</taxon>
        <taxon>Basidiomycota</taxon>
        <taxon>Agaricomycotina</taxon>
        <taxon>Agaricomycetes</taxon>
        <taxon>Agaricomycetidae</taxon>
        <taxon>Agaricales</taxon>
        <taxon>Pleurotineae</taxon>
        <taxon>Pterulaceae</taxon>
        <taxon>Pterulicium</taxon>
    </lineage>
</organism>
<gene>
    <name evidence="2" type="ORF">BDV98DRAFT_607219</name>
</gene>
<evidence type="ECO:0000313" key="3">
    <source>
        <dbReference type="Proteomes" id="UP000305067"/>
    </source>
</evidence>
<dbReference type="Proteomes" id="UP000305067">
    <property type="component" value="Unassembled WGS sequence"/>
</dbReference>
<proteinExistence type="predicted"/>
<feature type="region of interest" description="Disordered" evidence="1">
    <location>
        <begin position="418"/>
        <end position="455"/>
    </location>
</feature>
<sequence>MPLMDIASTRIVALEALVTITHHGGLDAHLEIAKHSPTLIRLMEEFPNHCRINELAVTTIAHAAGSAIAAEEEDYDEYFVQTLDVPHILKGVDGAMRKPSTASIVLVDHGMQLIASTSRHIPERIRNLPPLVALMAATLRVNNISARCTAIVTFIRITEAGSEEDNCKFDPNICFSAGRHRPPGHLLGPMNAFGFTQYESNVLSETMPAYQNAMTKIEQDRTRNLVKLGRTLAGLITRTEFAITEGGWHSKGKNGEMEIDDIGLPFRLWTDCLPLCAKELRKAPGAASSDLDAADILDLKFLLIRGRITETVEHAENASSAILRSPTSTTPSVGATTNLKQYYMLWRAIATAADLCREDQEHAEGIAFLTSALDNAEEYFKVATPDARYMPAVVDWYILLTFAIKGNELSEDLRELKPALQRPGHRPSNHRTYRVSPQEDEHSPRSQNGHAHVAQGSSGPYFHYHTLQFSLRHALSLSNDCRSLRVP</sequence>
<protein>
    <submittedName>
        <fullName evidence="2">Uncharacterized protein</fullName>
    </submittedName>
</protein>
<feature type="compositionally biased region" description="Basic residues" evidence="1">
    <location>
        <begin position="423"/>
        <end position="433"/>
    </location>
</feature>
<dbReference type="EMBL" id="ML178843">
    <property type="protein sequence ID" value="TFK97954.1"/>
    <property type="molecule type" value="Genomic_DNA"/>
</dbReference>
<accession>A0A5C3Q786</accession>
<dbReference type="OrthoDB" id="341421at2759"/>
<evidence type="ECO:0000256" key="1">
    <source>
        <dbReference type="SAM" id="MobiDB-lite"/>
    </source>
</evidence>
<name>A0A5C3Q786_9AGAR</name>
<reference evidence="2 3" key="1">
    <citation type="journal article" date="2019" name="Nat. Ecol. Evol.">
        <title>Megaphylogeny resolves global patterns of mushroom evolution.</title>
        <authorList>
            <person name="Varga T."/>
            <person name="Krizsan K."/>
            <person name="Foldi C."/>
            <person name="Dima B."/>
            <person name="Sanchez-Garcia M."/>
            <person name="Sanchez-Ramirez S."/>
            <person name="Szollosi G.J."/>
            <person name="Szarkandi J.G."/>
            <person name="Papp V."/>
            <person name="Albert L."/>
            <person name="Andreopoulos W."/>
            <person name="Angelini C."/>
            <person name="Antonin V."/>
            <person name="Barry K.W."/>
            <person name="Bougher N.L."/>
            <person name="Buchanan P."/>
            <person name="Buyck B."/>
            <person name="Bense V."/>
            <person name="Catcheside P."/>
            <person name="Chovatia M."/>
            <person name="Cooper J."/>
            <person name="Damon W."/>
            <person name="Desjardin D."/>
            <person name="Finy P."/>
            <person name="Geml J."/>
            <person name="Haridas S."/>
            <person name="Hughes K."/>
            <person name="Justo A."/>
            <person name="Karasinski D."/>
            <person name="Kautmanova I."/>
            <person name="Kiss B."/>
            <person name="Kocsube S."/>
            <person name="Kotiranta H."/>
            <person name="LaButti K.M."/>
            <person name="Lechner B.E."/>
            <person name="Liimatainen K."/>
            <person name="Lipzen A."/>
            <person name="Lukacs Z."/>
            <person name="Mihaltcheva S."/>
            <person name="Morgado L.N."/>
            <person name="Niskanen T."/>
            <person name="Noordeloos M.E."/>
            <person name="Ohm R.A."/>
            <person name="Ortiz-Santana B."/>
            <person name="Ovrebo C."/>
            <person name="Racz N."/>
            <person name="Riley R."/>
            <person name="Savchenko A."/>
            <person name="Shiryaev A."/>
            <person name="Soop K."/>
            <person name="Spirin V."/>
            <person name="Szebenyi C."/>
            <person name="Tomsovsky M."/>
            <person name="Tulloss R.E."/>
            <person name="Uehling J."/>
            <person name="Grigoriev I.V."/>
            <person name="Vagvolgyi C."/>
            <person name="Papp T."/>
            <person name="Martin F.M."/>
            <person name="Miettinen O."/>
            <person name="Hibbett D.S."/>
            <person name="Nagy L.G."/>
        </authorList>
    </citation>
    <scope>NUCLEOTIDE SEQUENCE [LARGE SCALE GENOMIC DNA]</scope>
    <source>
        <strain evidence="2 3">CBS 309.79</strain>
    </source>
</reference>